<protein>
    <recommendedName>
        <fullName evidence="4">NADPH--hemoprotein reductase</fullName>
        <ecNumber evidence="4">1.6.2.4</ecNumber>
    </recommendedName>
</protein>
<reference evidence="8" key="1">
    <citation type="submission" date="2020-08" db="EMBL/GenBank/DDBJ databases">
        <title>Novel species isolated from subtropical streams in China.</title>
        <authorList>
            <person name="Lu H."/>
        </authorList>
    </citation>
    <scope>NUCLEOTIDE SEQUENCE</scope>
    <source>
        <strain evidence="8">LX22W</strain>
    </source>
</reference>
<dbReference type="Proteomes" id="UP000627446">
    <property type="component" value="Unassembled WGS sequence"/>
</dbReference>
<evidence type="ECO:0000313" key="9">
    <source>
        <dbReference type="Proteomes" id="UP000627446"/>
    </source>
</evidence>
<dbReference type="InterPro" id="IPR017927">
    <property type="entry name" value="FAD-bd_FR_type"/>
</dbReference>
<accession>A0A923HP07</accession>
<evidence type="ECO:0000256" key="1">
    <source>
        <dbReference type="ARBA" id="ARBA00022630"/>
    </source>
</evidence>
<dbReference type="EMBL" id="JACOFZ010000001">
    <property type="protein sequence ID" value="MBC3881228.1"/>
    <property type="molecule type" value="Genomic_DNA"/>
</dbReference>
<dbReference type="Gene3D" id="3.40.50.80">
    <property type="entry name" value="Nucleotide-binding domain of ferredoxin-NADP reductase (FNR) module"/>
    <property type="match status" value="1"/>
</dbReference>
<dbReference type="SUPFAM" id="SSF63380">
    <property type="entry name" value="Riboflavin synthase domain-like"/>
    <property type="match status" value="1"/>
</dbReference>
<dbReference type="SUPFAM" id="SSF52343">
    <property type="entry name" value="Ferredoxin reductase-like, C-terminal NADP-linked domain"/>
    <property type="match status" value="1"/>
</dbReference>
<evidence type="ECO:0000256" key="4">
    <source>
        <dbReference type="ARBA" id="ARBA00023797"/>
    </source>
</evidence>
<dbReference type="GO" id="GO:0050660">
    <property type="term" value="F:flavin adenine dinucleotide binding"/>
    <property type="evidence" value="ECO:0007669"/>
    <property type="project" value="TreeGrafter"/>
</dbReference>
<dbReference type="Gene3D" id="3.40.50.360">
    <property type="match status" value="1"/>
</dbReference>
<keyword evidence="3" id="KW-0249">Electron transport</keyword>
<feature type="domain" description="FAD-binding FR-type" evidence="7">
    <location>
        <begin position="242"/>
        <end position="359"/>
    </location>
</feature>
<dbReference type="PRINTS" id="PR00371">
    <property type="entry name" value="FPNCR"/>
</dbReference>
<name>A0A923HP07_9BURK</name>
<keyword evidence="1" id="KW-0285">Flavoprotein</keyword>
<feature type="domain" description="Flavodoxin-like" evidence="6">
    <location>
        <begin position="91"/>
        <end position="228"/>
    </location>
</feature>
<dbReference type="SUPFAM" id="SSF52218">
    <property type="entry name" value="Flavoproteins"/>
    <property type="match status" value="1"/>
</dbReference>
<evidence type="ECO:0000256" key="3">
    <source>
        <dbReference type="ARBA" id="ARBA00022982"/>
    </source>
</evidence>
<dbReference type="GO" id="GO:0010181">
    <property type="term" value="F:FMN binding"/>
    <property type="evidence" value="ECO:0007669"/>
    <property type="project" value="InterPro"/>
</dbReference>
<keyword evidence="2" id="KW-0288">FMN</keyword>
<dbReference type="InterPro" id="IPR001709">
    <property type="entry name" value="Flavoprot_Pyr_Nucl_cyt_Rdtase"/>
</dbReference>
<dbReference type="PANTHER" id="PTHR19384:SF17">
    <property type="entry name" value="NADPH--CYTOCHROME P450 REDUCTASE"/>
    <property type="match status" value="1"/>
</dbReference>
<dbReference type="CDD" id="cd06200">
    <property type="entry name" value="SiR_like1"/>
    <property type="match status" value="1"/>
</dbReference>
<dbReference type="AlphaFoldDB" id="A0A923HP07"/>
<feature type="transmembrane region" description="Helical" evidence="5">
    <location>
        <begin position="12"/>
        <end position="32"/>
    </location>
</feature>
<dbReference type="InterPro" id="IPR001094">
    <property type="entry name" value="Flavdoxin-like"/>
</dbReference>
<evidence type="ECO:0000313" key="8">
    <source>
        <dbReference type="EMBL" id="MBC3881228.1"/>
    </source>
</evidence>
<keyword evidence="3" id="KW-0813">Transport</keyword>
<dbReference type="InterPro" id="IPR008254">
    <property type="entry name" value="Flavodoxin/NO_synth"/>
</dbReference>
<dbReference type="InterPro" id="IPR017938">
    <property type="entry name" value="Riboflavin_synthase-like_b-brl"/>
</dbReference>
<evidence type="ECO:0000259" key="6">
    <source>
        <dbReference type="PROSITE" id="PS50902"/>
    </source>
</evidence>
<comment type="caution">
    <text evidence="8">The sequence shown here is derived from an EMBL/GenBank/DDBJ whole genome shotgun (WGS) entry which is preliminary data.</text>
</comment>
<evidence type="ECO:0000256" key="5">
    <source>
        <dbReference type="SAM" id="Phobius"/>
    </source>
</evidence>
<dbReference type="RefSeq" id="WP_186914257.1">
    <property type="nucleotide sequence ID" value="NZ_JACOFZ010000001.1"/>
</dbReference>
<proteinExistence type="predicted"/>
<keyword evidence="9" id="KW-1185">Reference proteome</keyword>
<organism evidence="8 9">
    <name type="scientific">Undibacterium nitidum</name>
    <dbReference type="NCBI Taxonomy" id="2762298"/>
    <lineage>
        <taxon>Bacteria</taxon>
        <taxon>Pseudomonadati</taxon>
        <taxon>Pseudomonadota</taxon>
        <taxon>Betaproteobacteria</taxon>
        <taxon>Burkholderiales</taxon>
        <taxon>Oxalobacteraceae</taxon>
        <taxon>Undibacterium</taxon>
    </lineage>
</organism>
<dbReference type="InterPro" id="IPR001433">
    <property type="entry name" value="OxRdtase_FAD/NAD-bd"/>
</dbReference>
<dbReference type="PRINTS" id="PR00369">
    <property type="entry name" value="FLAVODOXIN"/>
</dbReference>
<dbReference type="PROSITE" id="PS50902">
    <property type="entry name" value="FLAVODOXIN_LIKE"/>
    <property type="match status" value="1"/>
</dbReference>
<gene>
    <name evidence="8" type="ORF">H8K36_07590</name>
</gene>
<dbReference type="Pfam" id="PF00258">
    <property type="entry name" value="Flavodoxin_1"/>
    <property type="match status" value="1"/>
</dbReference>
<keyword evidence="5" id="KW-1133">Transmembrane helix</keyword>
<dbReference type="Pfam" id="PF00175">
    <property type="entry name" value="NAD_binding_1"/>
    <property type="match status" value="1"/>
</dbReference>
<dbReference type="PROSITE" id="PS51384">
    <property type="entry name" value="FAD_FR"/>
    <property type="match status" value="1"/>
</dbReference>
<dbReference type="InterPro" id="IPR029039">
    <property type="entry name" value="Flavoprotein-like_sf"/>
</dbReference>
<dbReference type="InterPro" id="IPR039261">
    <property type="entry name" value="FNR_nucleotide-bd"/>
</dbReference>
<keyword evidence="5" id="KW-0472">Membrane</keyword>
<dbReference type="GO" id="GO:0003958">
    <property type="term" value="F:NADPH-hemoprotein reductase activity"/>
    <property type="evidence" value="ECO:0007669"/>
    <property type="project" value="UniProtKB-EC"/>
</dbReference>
<dbReference type="GO" id="GO:0005829">
    <property type="term" value="C:cytosol"/>
    <property type="evidence" value="ECO:0007669"/>
    <property type="project" value="TreeGrafter"/>
</dbReference>
<evidence type="ECO:0000256" key="2">
    <source>
        <dbReference type="ARBA" id="ARBA00022643"/>
    </source>
</evidence>
<sequence>MHANSHPSGLGLIKLQCFIASMLSMICLFAPVSSFFNAATLRILSAATLCASYYFFTRWMLISHRAKQINKTKLSDQVNSPTADRSAGADYLVVFASQTGYAEQLAQQTYTSLQQAGARAELIDIAELQMSALVKYKHVLFLVSTTGEGDAPDSAAGFLGQLNDQPSTLTSLRYAILALGDRHYKAFCAFGHQLDQALHKQGAQRLYDLLEVDNGDEAALRHWQQQLGQLTGNTSLPDWHPAQYENWRLVERRLLNEGSAGNAVYLIRLQPPSQTNSNSWQAGDILEISPRRPHDDTAWPHREYSIASIMQDGVVELVVRQAFQADGRPGLGSGWLNLYAELGAPIAARLRSNRSFHAPQAGTPMILIGNGTGIAGLRAHLKQRQQHHQDQNWLIFGERHRATDFLFEDEITAWQTQGLLQRVDLAFSRDQEQRLYVQHQLTAAATEVQSWVDRGAAIYVCGSLQGMAAEVDASLRDILGDTRVEQLREQGLYRRDVY</sequence>
<feature type="transmembrane region" description="Helical" evidence="5">
    <location>
        <begin position="38"/>
        <end position="56"/>
    </location>
</feature>
<evidence type="ECO:0000259" key="7">
    <source>
        <dbReference type="PROSITE" id="PS51384"/>
    </source>
</evidence>
<keyword evidence="5" id="KW-0812">Transmembrane</keyword>
<dbReference type="PANTHER" id="PTHR19384">
    <property type="entry name" value="NITRIC OXIDE SYNTHASE-RELATED"/>
    <property type="match status" value="1"/>
</dbReference>
<dbReference type="EC" id="1.6.2.4" evidence="4"/>